<keyword evidence="7" id="KW-0675">Receptor</keyword>
<feature type="domain" description="EGF-like" evidence="11">
    <location>
        <begin position="111"/>
        <end position="149"/>
    </location>
</feature>
<feature type="domain" description="EGF-like" evidence="11">
    <location>
        <begin position="866"/>
        <end position="908"/>
    </location>
</feature>
<gene>
    <name evidence="14" type="primary">STAB1</name>
</gene>
<feature type="disulfide bond" evidence="9">
    <location>
        <begin position="1396"/>
        <end position="1413"/>
    </location>
</feature>
<proteinExistence type="predicted"/>
<evidence type="ECO:0000256" key="5">
    <source>
        <dbReference type="ARBA" id="ARBA00023136"/>
    </source>
</evidence>
<comment type="subcellular location">
    <subcellularLocation>
        <location evidence="1">Membrane</location>
        <topology evidence="1">Single-pass type I membrane protein</topology>
    </subcellularLocation>
</comment>
<feature type="disulfide bond" evidence="9">
    <location>
        <begin position="165"/>
        <end position="182"/>
    </location>
</feature>
<dbReference type="InterPro" id="IPR001881">
    <property type="entry name" value="EGF-like_Ca-bd_dom"/>
</dbReference>
<feature type="domain" description="EGF-like" evidence="11">
    <location>
        <begin position="2072"/>
        <end position="2106"/>
    </location>
</feature>
<comment type="caution">
    <text evidence="9">Lacks conserved residue(s) required for the propagation of feature annotation.</text>
</comment>
<dbReference type="PROSITE" id="PS50026">
    <property type="entry name" value="EGF_3"/>
    <property type="match status" value="16"/>
</dbReference>
<dbReference type="Gene3D" id="2.170.300.10">
    <property type="entry name" value="Tie2 ligand-binding domain superfamily"/>
    <property type="match status" value="1"/>
</dbReference>
<dbReference type="PROSITE" id="PS01248">
    <property type="entry name" value="EGF_LAM_1"/>
    <property type="match status" value="1"/>
</dbReference>
<feature type="signal peptide" evidence="10">
    <location>
        <begin position="1"/>
        <end position="23"/>
    </location>
</feature>
<feature type="domain" description="EGF-like" evidence="11">
    <location>
        <begin position="1388"/>
        <end position="1425"/>
    </location>
</feature>
<feature type="disulfide bond" evidence="9">
    <location>
        <begin position="1437"/>
        <end position="1454"/>
    </location>
</feature>
<feature type="disulfide bond" evidence="9">
    <location>
        <begin position="2013"/>
        <end position="2022"/>
    </location>
</feature>
<dbReference type="FunFam" id="2.30.180.10:FF:000014">
    <property type="entry name" value="Stabilin 1"/>
    <property type="match status" value="1"/>
</dbReference>
<evidence type="ECO:0000259" key="12">
    <source>
        <dbReference type="PROSITE" id="PS50213"/>
    </source>
</evidence>
<feature type="disulfide bond" evidence="9">
    <location>
        <begin position="764"/>
        <end position="773"/>
    </location>
</feature>
<dbReference type="SMART" id="SM00179">
    <property type="entry name" value="EGF_CA"/>
    <property type="match status" value="3"/>
</dbReference>
<evidence type="ECO:0000256" key="6">
    <source>
        <dbReference type="ARBA" id="ARBA00023157"/>
    </source>
</evidence>
<feature type="domain" description="EGF-like" evidence="11">
    <location>
        <begin position="1983"/>
        <end position="2023"/>
    </location>
</feature>
<dbReference type="PANTHER" id="PTHR24038">
    <property type="entry name" value="STABILIN"/>
    <property type="match status" value="1"/>
</dbReference>
<dbReference type="SMART" id="SM00181">
    <property type="entry name" value="EGF"/>
    <property type="match status" value="21"/>
</dbReference>
<evidence type="ECO:0000256" key="10">
    <source>
        <dbReference type="SAM" id="SignalP"/>
    </source>
</evidence>
<keyword evidence="8" id="KW-0325">Glycoprotein</keyword>
<evidence type="ECO:0000313" key="14">
    <source>
        <dbReference type="RefSeq" id="XP_054832208.1"/>
    </source>
</evidence>
<feature type="domain" description="FAS1" evidence="12">
    <location>
        <begin position="510"/>
        <end position="645"/>
    </location>
</feature>
<feature type="disulfide bond" evidence="9">
    <location>
        <begin position="184"/>
        <end position="193"/>
    </location>
</feature>
<feature type="domain" description="EGF-like" evidence="11">
    <location>
        <begin position="952"/>
        <end position="993"/>
    </location>
</feature>
<organism evidence="13 14">
    <name type="scientific">Eublepharis macularius</name>
    <name type="common">Leopard gecko</name>
    <name type="synonym">Cyrtodactylus macularius</name>
    <dbReference type="NCBI Taxonomy" id="481883"/>
    <lineage>
        <taxon>Eukaryota</taxon>
        <taxon>Metazoa</taxon>
        <taxon>Chordata</taxon>
        <taxon>Craniata</taxon>
        <taxon>Vertebrata</taxon>
        <taxon>Euteleostomi</taxon>
        <taxon>Lepidosauria</taxon>
        <taxon>Squamata</taxon>
        <taxon>Bifurcata</taxon>
        <taxon>Gekkota</taxon>
        <taxon>Eublepharidae</taxon>
        <taxon>Eublepharinae</taxon>
        <taxon>Eublepharis</taxon>
    </lineage>
</organism>
<dbReference type="PROSITE" id="PS50213">
    <property type="entry name" value="FAS1"/>
    <property type="match status" value="6"/>
</dbReference>
<feature type="domain" description="EGF-like" evidence="11">
    <location>
        <begin position="909"/>
        <end position="951"/>
    </location>
</feature>
<feature type="domain" description="EGF-like" evidence="11">
    <location>
        <begin position="1349"/>
        <end position="1381"/>
    </location>
</feature>
<dbReference type="RefSeq" id="XP_054832208.1">
    <property type="nucleotide sequence ID" value="XM_054976233.1"/>
</dbReference>
<feature type="disulfide bond" evidence="9">
    <location>
        <begin position="2057"/>
        <end position="2066"/>
    </location>
</feature>
<dbReference type="FunFam" id="2.30.180.10:FF:000005">
    <property type="entry name" value="Stabilin 2"/>
    <property type="match status" value="1"/>
</dbReference>
<dbReference type="SMART" id="SM00554">
    <property type="entry name" value="FAS1"/>
    <property type="match status" value="6"/>
</dbReference>
<feature type="domain" description="FAS1" evidence="12">
    <location>
        <begin position="1737"/>
        <end position="1876"/>
    </location>
</feature>
<feature type="domain" description="EGF-like" evidence="11">
    <location>
        <begin position="2030"/>
        <end position="2067"/>
    </location>
</feature>
<evidence type="ECO:0000256" key="8">
    <source>
        <dbReference type="ARBA" id="ARBA00023180"/>
    </source>
</evidence>
<feature type="domain" description="EGF-like" evidence="11">
    <location>
        <begin position="1429"/>
        <end position="1468"/>
    </location>
</feature>
<evidence type="ECO:0000256" key="9">
    <source>
        <dbReference type="PROSITE-ProRule" id="PRU00076"/>
    </source>
</evidence>
<evidence type="ECO:0000256" key="7">
    <source>
        <dbReference type="ARBA" id="ARBA00023170"/>
    </source>
</evidence>
<keyword evidence="6 9" id="KW-1015">Disulfide bond</keyword>
<dbReference type="PANTHER" id="PTHR24038:SF8">
    <property type="entry name" value="STABILIN-1"/>
    <property type="match status" value="1"/>
</dbReference>
<feature type="domain" description="EGF-like" evidence="11">
    <location>
        <begin position="235"/>
        <end position="274"/>
    </location>
</feature>
<dbReference type="InterPro" id="IPR036378">
    <property type="entry name" value="FAS1_dom_sf"/>
</dbReference>
<keyword evidence="2 9" id="KW-0245">EGF-like domain</keyword>
<reference evidence="14" key="1">
    <citation type="submission" date="2025-08" db="UniProtKB">
        <authorList>
            <consortium name="RefSeq"/>
        </authorList>
    </citation>
    <scope>IDENTIFICATION</scope>
    <source>
        <tissue evidence="14">Blood</tissue>
    </source>
</reference>
<dbReference type="Gene3D" id="2.30.180.10">
    <property type="entry name" value="FAS1 domain"/>
    <property type="match status" value="6"/>
</dbReference>
<dbReference type="InterPro" id="IPR000742">
    <property type="entry name" value="EGF"/>
</dbReference>
<sequence length="2107" mass="230944">MKMKPPVLLFFFFAICFIYTAKGQNHQLKSMQCSKKMTFTQNTPCTSCAVANRLQCPKGWTRVTYGLGERGCSYTIKLEENILSLSGCTHTCKKEIEEKQCCPGYWGSECYECPGRYGIQCSGHGTCLDGITQNGTCICENNYGGYACQDCQDETHFGPDCQSVCECQHGICNHGISGDGQCICYGGYTGPKCDQELPLCGGVICDEKSHCVVKDGQTRCECLPGYQKIGTDCHAQDPCRSSPCSSFAVCKTLGPTKYECTCKYGYQGDGTICQPLNPCLSNNGNCPENSTYCKFLSPGKSMCTCKPGMTSTNAAMGCTFTSECRQNHCEKNSKCEVSPDGTVSCVCKEGEIGDGRSCYKSLIDEISELNMRGRMLGRLRSAKSMFDLGCALLLRKYGPFTVFVPSTGLYHDRTQYFNEMFAPDLCRMHIIPGQHLLNDMIKTKVLWTLSGHKVIFSAQIQSKHYSYSDVPGEMNTVMDPNFPAANGIIHIVNSNTLRKIPSLENLGNPQKTIGEILASLEIASRFETILENCGLPSFLDSPGPFTVFVPSNEAVDKLRDGRLIYLFTEGINKLQELVKYHIYTGAAVKVERLTVMPHIMTMANQILTINITKDGRILLGDSGVALNKRNILASNGIIHTLDGVFIPPSIIPILPHRCNELQYKAVAGSCVDCDALNTSVCPPQSTLMEHGIFPRECVYIQDPSGLNVLKKGCSRYCNQTVMITECCKGFFGPDCTACPGGFTNPCYGKGSCIDGIRGNGQCRCFEGFKGIACHICSNPNKHGENCDEDCGCVHGICDNRPGSKGVCQLGSCKAGYTGEFCNRRSNNCGAAGDSLTCHRNAVCSLNDTARCICLDGYEGDGFSCQPIDICRKPEQGGCSENAICTSTGPGTATCQCNNGWTGDGNVCIAIDNCVMENRGGCHTNAECRYIGPGQSSCVCKRGYDGDGFNCNPIDPCLVNNGGCRGYAVCKSLGAGKVACNCSAGYMGDGDICYADIMTELAQNYHFSVFYEWIKKSLFRIPKGANVTVLVPINTVIEKLNKTEKDFWLKPDMLPFVVRAHFLQGSFVTGELKKYVGQKVPTLNPRIRWEINNYNGTLTIQNAGVITGDIPAINSTIYIIDQVLLPSHGDIPPPRPGLQQQLNMTLSFSRFKELLEQYQLIEEIESSEKYTIFVPGNSSVEKYSQAFNITKLDKDTVKYHVILGEKLLSKDLKNGIHKSTMLGLSYWLMFYRNTTQAYVNKILLDGQFFETRNGILIGVSEVLPVHKNRCTTNTTTVQKSRCAKCNKKFKCPPGSVLAESATSENLPHCEYKFGKDRLVGCHFTCIKVSLVSVCCQGYYGHMCEMCPGKPGNWCSGNGICQDGISGSGECQCHEGFYGTACEMCQPGRYGPSCKAECNCKNGTCNDGLLGDGSCLCNPGWKGINCDKKIEIDLCNGTCDMNANCINGSAISSPSCICSAGYTGNGTYCREIDLCAAGNGGCSIYANCTKVAAGQRICTCKEGYAGDGTICREIDLCLENQGGCHRYAECIKTGPGLVACNCLPNYIGDGVKVCEFIDPCYKNREGCSQQGFCYKNSIENEICICVMGSGGASLCTKTAWKEEIVARKAVSLFFQYAKAYNIINLSNGGPYTFFVPLVDFQWNSTTLSDWKNGSIKDFLLYHIVICQRLLSEDLELLNSITTLSGQKIRVSMKENSIYLNEEAKVIDSDFLGPNANIHFIDKILIPKDMHNRAVSSSLSKKSITEVADAYGYKIYSKLLVEAGLLPLINETIHQPLTMLWPTDVAFNSLPEDKQKWLYHKEHRSKLVAYLKQLMIRNLRVFPSTLPQSGLFLRTLHGSTITFSCSRKSPGYIEAEKTRIIHSYMEFNVGIAYGVDQLLEPPDLGSRCDEFHPAVIAKSECGSCNYLFLCPFGSIEHGEIMSCLYFGDSLLSKPVPYDIGERRSYLSQYSRRGNRLHLFSTIKGCKRACITPEWTSKCCENHYGINCQVCPGGLEAPCSNHGKCDDGMHGSGRCSCHEAFFGTACELCVPGRYGPECKECSCTENGICNEGLHGDGFCFCVSGWTGERCEIPLATIPKCSPACHHNAVCRFNNTCECNLHYEGDGRICTG</sequence>
<dbReference type="Pfam" id="PF24887">
    <property type="entry name" value="EGF_STAB1-2"/>
    <property type="match status" value="1"/>
</dbReference>
<dbReference type="InterPro" id="IPR024731">
    <property type="entry name" value="NELL2-like_EGF"/>
</dbReference>
<feature type="domain" description="EGF-like" evidence="11">
    <location>
        <begin position="157"/>
        <end position="194"/>
    </location>
</feature>
<feature type="domain" description="FAS1" evidence="12">
    <location>
        <begin position="993"/>
        <end position="1123"/>
    </location>
</feature>
<dbReference type="PROSITE" id="PS01186">
    <property type="entry name" value="EGF_2"/>
    <property type="match status" value="10"/>
</dbReference>
<keyword evidence="10" id="KW-0732">Signal</keyword>
<dbReference type="GeneID" id="129327505"/>
<keyword evidence="4" id="KW-1133">Transmembrane helix</keyword>
<dbReference type="Pfam" id="PF02469">
    <property type="entry name" value="Fasciclin"/>
    <property type="match status" value="6"/>
</dbReference>
<dbReference type="FunFam" id="2.10.25.10:FF:000040">
    <property type="entry name" value="Stabilin 2"/>
    <property type="match status" value="2"/>
</dbReference>
<name>A0AA97J6C2_EUBMA</name>
<feature type="domain" description="FAS1" evidence="12">
    <location>
        <begin position="1134"/>
        <end position="1262"/>
    </location>
</feature>
<feature type="domain" description="FAS1" evidence="12">
    <location>
        <begin position="359"/>
        <end position="496"/>
    </location>
</feature>
<evidence type="ECO:0000256" key="3">
    <source>
        <dbReference type="ARBA" id="ARBA00022692"/>
    </source>
</evidence>
<feature type="disulfide bond" evidence="9">
    <location>
        <begin position="2076"/>
        <end position="2086"/>
    </location>
</feature>
<dbReference type="CTD" id="23166"/>
<feature type="domain" description="FAS1" evidence="12">
    <location>
        <begin position="1595"/>
        <end position="1722"/>
    </location>
</feature>
<dbReference type="InterPro" id="IPR000782">
    <property type="entry name" value="FAS1_domain"/>
</dbReference>
<feature type="domain" description="EGF-like" evidence="11">
    <location>
        <begin position="734"/>
        <end position="774"/>
    </location>
</feature>
<dbReference type="Pfam" id="PF12947">
    <property type="entry name" value="EGF_3"/>
    <property type="match status" value="4"/>
</dbReference>
<dbReference type="InterPro" id="IPR002049">
    <property type="entry name" value="LE_dom"/>
</dbReference>
<dbReference type="Gene3D" id="2.90.20.10">
    <property type="entry name" value="Plasmodium vivax P25 domain"/>
    <property type="match status" value="1"/>
</dbReference>
<feature type="chain" id="PRO_5041679766" evidence="10">
    <location>
        <begin position="24"/>
        <end position="2107"/>
    </location>
</feature>
<dbReference type="GO" id="GO:0016020">
    <property type="term" value="C:membrane"/>
    <property type="evidence" value="ECO:0007669"/>
    <property type="project" value="UniProtKB-SubCell"/>
</dbReference>
<evidence type="ECO:0000259" key="11">
    <source>
        <dbReference type="PROSITE" id="PS50026"/>
    </source>
</evidence>
<feature type="disulfide bond" evidence="9">
    <location>
        <begin position="1415"/>
        <end position="1424"/>
    </location>
</feature>
<dbReference type="PROSITE" id="PS00022">
    <property type="entry name" value="EGF_1"/>
    <property type="match status" value="7"/>
</dbReference>
<feature type="disulfide bond" evidence="9">
    <location>
        <begin position="1371"/>
        <end position="1380"/>
    </location>
</feature>
<feature type="domain" description="EGF-like" evidence="11">
    <location>
        <begin position="320"/>
        <end position="359"/>
    </location>
</feature>
<dbReference type="InterPro" id="IPR056806">
    <property type="entry name" value="EGF_STAB1-2"/>
</dbReference>
<dbReference type="SUPFAM" id="SSF82153">
    <property type="entry name" value="FAS1 domain"/>
    <property type="match status" value="6"/>
</dbReference>
<keyword evidence="3" id="KW-0812">Transmembrane</keyword>
<evidence type="ECO:0000256" key="1">
    <source>
        <dbReference type="ARBA" id="ARBA00004479"/>
    </source>
</evidence>
<evidence type="ECO:0000256" key="4">
    <source>
        <dbReference type="ARBA" id="ARBA00022989"/>
    </source>
</evidence>
<dbReference type="GO" id="GO:0005509">
    <property type="term" value="F:calcium ion binding"/>
    <property type="evidence" value="ECO:0007669"/>
    <property type="project" value="InterPro"/>
</dbReference>
<dbReference type="SMART" id="SM00180">
    <property type="entry name" value="EGF_Lam"/>
    <property type="match status" value="3"/>
</dbReference>
<protein>
    <submittedName>
        <fullName evidence="14">Stabilin-1 isoform X3</fullName>
    </submittedName>
</protein>
<feature type="disulfide bond" evidence="9">
    <location>
        <begin position="139"/>
        <end position="148"/>
    </location>
</feature>
<evidence type="ECO:0000256" key="2">
    <source>
        <dbReference type="ARBA" id="ARBA00022536"/>
    </source>
</evidence>
<keyword evidence="5" id="KW-0472">Membrane</keyword>
<evidence type="ECO:0000313" key="13">
    <source>
        <dbReference type="Proteomes" id="UP001190640"/>
    </source>
</evidence>
<dbReference type="SUPFAM" id="SSF57196">
    <property type="entry name" value="EGF/Laminin"/>
    <property type="match status" value="1"/>
</dbReference>
<dbReference type="Proteomes" id="UP001190640">
    <property type="component" value="Chromosome 4"/>
</dbReference>
<feature type="domain" description="EGF-like" evidence="11">
    <location>
        <begin position="1469"/>
        <end position="1510"/>
    </location>
</feature>
<feature type="domain" description="EGF-like" evidence="11">
    <location>
        <begin position="1511"/>
        <end position="1553"/>
    </location>
</feature>
<dbReference type="Gene3D" id="2.10.25.10">
    <property type="entry name" value="Laminin"/>
    <property type="match status" value="7"/>
</dbReference>
<keyword evidence="13" id="KW-1185">Reference proteome</keyword>
<accession>A0AA97J6C2</accession>
<feature type="disulfide bond" evidence="9">
    <location>
        <begin position="1433"/>
        <end position="1443"/>
    </location>
</feature>